<feature type="domain" description="ShKT" evidence="5">
    <location>
        <begin position="528"/>
        <end position="564"/>
    </location>
</feature>
<reference evidence="7" key="1">
    <citation type="submission" date="2022-11" db="UniProtKB">
        <authorList>
            <consortium name="WormBaseParasite"/>
        </authorList>
    </citation>
    <scope>IDENTIFICATION</scope>
</reference>
<dbReference type="PRINTS" id="PR00092">
    <property type="entry name" value="TYROSINASE"/>
</dbReference>
<evidence type="ECO:0000313" key="7">
    <source>
        <dbReference type="WBParaSite" id="Gr19_v10_g13838.t1"/>
    </source>
</evidence>
<dbReference type="Pfam" id="PF01549">
    <property type="entry name" value="ShK"/>
    <property type="match status" value="2"/>
</dbReference>
<comment type="caution">
    <text evidence="3">Lacks conserved residue(s) required for the propagation of feature annotation.</text>
</comment>
<dbReference type="PANTHER" id="PTHR11474">
    <property type="entry name" value="TYROSINASE FAMILY MEMBER"/>
    <property type="match status" value="1"/>
</dbReference>
<feature type="chain" id="PRO_5036675767" evidence="4">
    <location>
        <begin position="24"/>
        <end position="664"/>
    </location>
</feature>
<dbReference type="SUPFAM" id="SSF48056">
    <property type="entry name" value="Di-copper centre-containing domain"/>
    <property type="match status" value="1"/>
</dbReference>
<dbReference type="InterPro" id="IPR050316">
    <property type="entry name" value="Tyrosinase/Hemocyanin"/>
</dbReference>
<dbReference type="InterPro" id="IPR003582">
    <property type="entry name" value="ShKT_dom"/>
</dbReference>
<keyword evidence="6" id="KW-1185">Reference proteome</keyword>
<protein>
    <submittedName>
        <fullName evidence="7">ShKT domain-containing protein</fullName>
    </submittedName>
</protein>
<dbReference type="Gene3D" id="1.10.1280.10">
    <property type="entry name" value="Di-copper center containing domain from catechol oxidase"/>
    <property type="match status" value="1"/>
</dbReference>
<dbReference type="GO" id="GO:0016491">
    <property type="term" value="F:oxidoreductase activity"/>
    <property type="evidence" value="ECO:0007669"/>
    <property type="project" value="InterPro"/>
</dbReference>
<dbReference type="PROSITE" id="PS51670">
    <property type="entry name" value="SHKT"/>
    <property type="match status" value="1"/>
</dbReference>
<dbReference type="SMART" id="SM00254">
    <property type="entry name" value="ShKT"/>
    <property type="match status" value="2"/>
</dbReference>
<dbReference type="InterPro" id="IPR008922">
    <property type="entry name" value="Di-copper_centre_dom_sf"/>
</dbReference>
<evidence type="ECO:0000256" key="3">
    <source>
        <dbReference type="PROSITE-ProRule" id="PRU01005"/>
    </source>
</evidence>
<organism evidence="6 7">
    <name type="scientific">Globodera rostochiensis</name>
    <name type="common">Golden nematode worm</name>
    <name type="synonym">Heterodera rostochiensis</name>
    <dbReference type="NCBI Taxonomy" id="31243"/>
    <lineage>
        <taxon>Eukaryota</taxon>
        <taxon>Metazoa</taxon>
        <taxon>Ecdysozoa</taxon>
        <taxon>Nematoda</taxon>
        <taxon>Chromadorea</taxon>
        <taxon>Rhabditida</taxon>
        <taxon>Tylenchina</taxon>
        <taxon>Tylenchomorpha</taxon>
        <taxon>Tylenchoidea</taxon>
        <taxon>Heteroderidae</taxon>
        <taxon>Heteroderinae</taxon>
        <taxon>Globodera</taxon>
    </lineage>
</organism>
<dbReference type="WBParaSite" id="Gr19_v10_g13838.t1">
    <property type="protein sequence ID" value="Gr19_v10_g13838.t1"/>
    <property type="gene ID" value="Gr19_v10_g13838"/>
</dbReference>
<dbReference type="Pfam" id="PF00264">
    <property type="entry name" value="Tyrosinase"/>
    <property type="match status" value="1"/>
</dbReference>
<keyword evidence="1" id="KW-0479">Metal-binding</keyword>
<proteinExistence type="predicted"/>
<feature type="signal peptide" evidence="4">
    <location>
        <begin position="1"/>
        <end position="23"/>
    </location>
</feature>
<dbReference type="AlphaFoldDB" id="A0A914H5F4"/>
<evidence type="ECO:0000256" key="4">
    <source>
        <dbReference type="SAM" id="SignalP"/>
    </source>
</evidence>
<keyword evidence="4" id="KW-0732">Signal</keyword>
<sequence>MTSFTKLIIWSLMHLIFVTISHLQPIDALANVSSAANYNTMCDKMPKRKQKACKMVLEMWHESRKAEREGRLLTKEELPPPSHGLGLPTYRAATRQELDAQPPPKVVDERYACMNMTCLCPHLGGVSLAPDQCSRRAGASAASRLRADRDSGKALRMEYRMLSDNQRARFHAALKQLKRGFGSYEYDRLSALHSDPKMMPSAHAGPTFLPWHREYLKRMEIALRAIDPSVAIPYWDSSLDGRLPNPLDSIMWSNLFMGSTDDYGQIADGDFAGWRTSSGNLIQRTPGADGQLMTEADIVSMITERRPEHIFGFLQRPLNSGCSLPNPGPLNMLEIIHTDVHIWIGGDMLALNTASQDPVFFLHHSFIDYIWEQWRLKWQNRQQRATQFPQDSQIVPCSGSANYRLSATMRPFLDPVVLNKDGLSNAYTDNLYAYAPRPSCRAAGGCGSPYLFCDTIRERPLCCAKIKPGGDCSTFIKNSEQPCFASKCIKGVCQKSMNTATNLSTTRGSSLATSTPSPTPSPPRERFCFDNHECCAQWTAKNACRTAPRYMNTWCPGSCRFDGCRLHPELPPQQQQQHPTASTNCKDRHSQCERWAHFHETRAGAVHGKRWHVYAPGNRRVPKTNTARLGECERNAHWMLQNCAKACGHCKVAIGTSPKCRCGE</sequence>
<dbReference type="PROSITE" id="PS00497">
    <property type="entry name" value="TYROSINASE_1"/>
    <property type="match status" value="1"/>
</dbReference>
<evidence type="ECO:0000256" key="2">
    <source>
        <dbReference type="ARBA" id="ARBA00023008"/>
    </source>
</evidence>
<dbReference type="PANTHER" id="PTHR11474:SF126">
    <property type="entry name" value="TYROSINASE-LIKE PROTEIN TYR-1-RELATED"/>
    <property type="match status" value="1"/>
</dbReference>
<evidence type="ECO:0000259" key="5">
    <source>
        <dbReference type="PROSITE" id="PS51670"/>
    </source>
</evidence>
<dbReference type="PROSITE" id="PS00498">
    <property type="entry name" value="TYROSINASE_2"/>
    <property type="match status" value="1"/>
</dbReference>
<dbReference type="InterPro" id="IPR002227">
    <property type="entry name" value="Tyrosinase_Cu-bd"/>
</dbReference>
<accession>A0A914H5F4</accession>
<evidence type="ECO:0000256" key="1">
    <source>
        <dbReference type="ARBA" id="ARBA00022723"/>
    </source>
</evidence>
<dbReference type="GO" id="GO:0046872">
    <property type="term" value="F:metal ion binding"/>
    <property type="evidence" value="ECO:0007669"/>
    <property type="project" value="UniProtKB-KW"/>
</dbReference>
<evidence type="ECO:0000313" key="6">
    <source>
        <dbReference type="Proteomes" id="UP000887572"/>
    </source>
</evidence>
<name>A0A914H5F4_GLORO</name>
<keyword evidence="2" id="KW-0186">Copper</keyword>
<dbReference type="Proteomes" id="UP000887572">
    <property type="component" value="Unplaced"/>
</dbReference>